<dbReference type="OMA" id="HINRIPT"/>
<feature type="region of interest" description="Disordered" evidence="1">
    <location>
        <begin position="46"/>
        <end position="79"/>
    </location>
</feature>
<sequence length="345" mass="39274">MESNISILKSMFPNSSAETIVASLQASNFDLDQAIDNMLIQSAAEEQRKKQEELERKLLVEQQKQQQPIPPPPMPQVESEEDKILKEFLFLEQQQKQQQPIPIPPPMPPKAQIVAPPPAHIPIPPPMPPKLEIVEEKEKSKDVGLLRNISNTLRELENEVKNLIMDPRKENKETIVIKEQVVVNPNENNNNEVVVNKHYSDNNNNNNNNSNDIKKDEIVVNPNPNNSNNEVVVNKHFEENNNNNNNNNENNSQKDESNIPNEVKVAIEQLNSIFNSSLEKTEKILSELKDEIQSWKIKDNVKTFTVSVRTELSEILSSLAIFISPSQEYQSVNTNEPQPIPTDLL</sequence>
<feature type="compositionally biased region" description="Basic and acidic residues" evidence="1">
    <location>
        <begin position="46"/>
        <end position="59"/>
    </location>
</feature>
<dbReference type="GO" id="GO:0043130">
    <property type="term" value="F:ubiquitin binding"/>
    <property type="evidence" value="ECO:0007669"/>
    <property type="project" value="InterPro"/>
</dbReference>
<gene>
    <name evidence="3" type="ORF">DICPUDRAFT_91085</name>
</gene>
<proteinExistence type="predicted"/>
<protein>
    <recommendedName>
        <fullName evidence="2">CUE domain-containing protein</fullName>
    </recommendedName>
</protein>
<evidence type="ECO:0000256" key="1">
    <source>
        <dbReference type="SAM" id="MobiDB-lite"/>
    </source>
</evidence>
<feature type="region of interest" description="Disordered" evidence="1">
    <location>
        <begin position="197"/>
        <end position="230"/>
    </location>
</feature>
<dbReference type="SUPFAM" id="SSF46934">
    <property type="entry name" value="UBA-like"/>
    <property type="match status" value="1"/>
</dbReference>
<organism evidence="3 4">
    <name type="scientific">Dictyostelium purpureum</name>
    <name type="common">Slime mold</name>
    <dbReference type="NCBI Taxonomy" id="5786"/>
    <lineage>
        <taxon>Eukaryota</taxon>
        <taxon>Amoebozoa</taxon>
        <taxon>Evosea</taxon>
        <taxon>Eumycetozoa</taxon>
        <taxon>Dictyostelia</taxon>
        <taxon>Dictyosteliales</taxon>
        <taxon>Dictyosteliaceae</taxon>
        <taxon>Dictyostelium</taxon>
    </lineage>
</organism>
<dbReference type="InterPro" id="IPR003892">
    <property type="entry name" value="CUE"/>
</dbReference>
<dbReference type="OrthoDB" id="21540at2759"/>
<dbReference type="eggNOG" id="ENOG502RH87">
    <property type="taxonomic scope" value="Eukaryota"/>
</dbReference>
<keyword evidence="4" id="KW-1185">Reference proteome</keyword>
<dbReference type="InterPro" id="IPR041809">
    <property type="entry name" value="CUE2_CUE1"/>
</dbReference>
<dbReference type="Pfam" id="PF02845">
    <property type="entry name" value="CUE"/>
    <property type="match status" value="1"/>
</dbReference>
<feature type="domain" description="CUE" evidence="2">
    <location>
        <begin position="1"/>
        <end position="43"/>
    </location>
</feature>
<dbReference type="PROSITE" id="PS51140">
    <property type="entry name" value="CUE"/>
    <property type="match status" value="1"/>
</dbReference>
<accession>F0Z7D7</accession>
<dbReference type="CDD" id="cd14374">
    <property type="entry name" value="CUE1_Cue2p_like"/>
    <property type="match status" value="1"/>
</dbReference>
<dbReference type="InParanoid" id="F0Z7D7"/>
<dbReference type="EMBL" id="GL870946">
    <property type="protein sequence ID" value="EGC40122.1"/>
    <property type="molecule type" value="Genomic_DNA"/>
</dbReference>
<evidence type="ECO:0000259" key="2">
    <source>
        <dbReference type="PROSITE" id="PS51140"/>
    </source>
</evidence>
<dbReference type="Gene3D" id="1.10.8.10">
    <property type="entry name" value="DNA helicase RuvA subunit, C-terminal domain"/>
    <property type="match status" value="1"/>
</dbReference>
<dbReference type="AlphaFoldDB" id="F0Z7D7"/>
<dbReference type="RefSeq" id="XP_003283312.1">
    <property type="nucleotide sequence ID" value="XM_003283264.1"/>
</dbReference>
<feature type="compositionally biased region" description="Low complexity" evidence="1">
    <location>
        <begin position="240"/>
        <end position="251"/>
    </location>
</feature>
<evidence type="ECO:0000313" key="4">
    <source>
        <dbReference type="Proteomes" id="UP000001064"/>
    </source>
</evidence>
<feature type="compositionally biased region" description="Low complexity" evidence="1">
    <location>
        <begin position="197"/>
        <end position="211"/>
    </location>
</feature>
<evidence type="ECO:0000313" key="3">
    <source>
        <dbReference type="EMBL" id="EGC40122.1"/>
    </source>
</evidence>
<feature type="compositionally biased region" description="Low complexity" evidence="1">
    <location>
        <begin position="219"/>
        <end position="230"/>
    </location>
</feature>
<dbReference type="VEuPathDB" id="AmoebaDB:DICPUDRAFT_91085"/>
<dbReference type="GeneID" id="10509255"/>
<dbReference type="KEGG" id="dpp:DICPUDRAFT_91085"/>
<dbReference type="InterPro" id="IPR009060">
    <property type="entry name" value="UBA-like_sf"/>
</dbReference>
<dbReference type="FunCoup" id="F0Z7D7">
    <property type="interactions" value="373"/>
</dbReference>
<reference evidence="4" key="1">
    <citation type="journal article" date="2011" name="Genome Biol.">
        <title>Comparative genomics of the social amoebae Dictyostelium discoideum and Dictyostelium purpureum.</title>
        <authorList>
            <consortium name="US DOE Joint Genome Institute (JGI-PGF)"/>
            <person name="Sucgang R."/>
            <person name="Kuo A."/>
            <person name="Tian X."/>
            <person name="Salerno W."/>
            <person name="Parikh A."/>
            <person name="Feasley C.L."/>
            <person name="Dalin E."/>
            <person name="Tu H."/>
            <person name="Huang E."/>
            <person name="Barry K."/>
            <person name="Lindquist E."/>
            <person name="Shapiro H."/>
            <person name="Bruce D."/>
            <person name="Schmutz J."/>
            <person name="Salamov A."/>
            <person name="Fey P."/>
            <person name="Gaudet P."/>
            <person name="Anjard C."/>
            <person name="Babu M.M."/>
            <person name="Basu S."/>
            <person name="Bushmanova Y."/>
            <person name="van der Wel H."/>
            <person name="Katoh-Kurasawa M."/>
            <person name="Dinh C."/>
            <person name="Coutinho P.M."/>
            <person name="Saito T."/>
            <person name="Elias M."/>
            <person name="Schaap P."/>
            <person name="Kay R.R."/>
            <person name="Henrissat B."/>
            <person name="Eichinger L."/>
            <person name="Rivero F."/>
            <person name="Putnam N.H."/>
            <person name="West C.M."/>
            <person name="Loomis W.F."/>
            <person name="Chisholm R.L."/>
            <person name="Shaulsky G."/>
            <person name="Strassmann J.E."/>
            <person name="Queller D.C."/>
            <person name="Kuspa A."/>
            <person name="Grigoriev I.V."/>
        </authorList>
    </citation>
    <scope>NUCLEOTIDE SEQUENCE [LARGE SCALE GENOMIC DNA]</scope>
    <source>
        <strain evidence="4">QSDP1</strain>
    </source>
</reference>
<feature type="region of interest" description="Disordered" evidence="1">
    <location>
        <begin position="238"/>
        <end position="257"/>
    </location>
</feature>
<dbReference type="Proteomes" id="UP000001064">
    <property type="component" value="Unassembled WGS sequence"/>
</dbReference>
<name>F0Z7D7_DICPU</name>